<dbReference type="EMBL" id="KN821454">
    <property type="protein sequence ID" value="KIJ04856.1"/>
    <property type="molecule type" value="Genomic_DNA"/>
</dbReference>
<gene>
    <name evidence="2" type="ORF">PAXINDRAFT_103991</name>
</gene>
<feature type="compositionally biased region" description="Low complexity" evidence="1">
    <location>
        <begin position="53"/>
        <end position="67"/>
    </location>
</feature>
<organism evidence="2 3">
    <name type="scientific">Paxillus involutus ATCC 200175</name>
    <dbReference type="NCBI Taxonomy" id="664439"/>
    <lineage>
        <taxon>Eukaryota</taxon>
        <taxon>Fungi</taxon>
        <taxon>Dikarya</taxon>
        <taxon>Basidiomycota</taxon>
        <taxon>Agaricomycotina</taxon>
        <taxon>Agaricomycetes</taxon>
        <taxon>Agaricomycetidae</taxon>
        <taxon>Boletales</taxon>
        <taxon>Paxilineae</taxon>
        <taxon>Paxillaceae</taxon>
        <taxon>Paxillus</taxon>
    </lineage>
</organism>
<feature type="region of interest" description="Disordered" evidence="1">
    <location>
        <begin position="17"/>
        <end position="79"/>
    </location>
</feature>
<evidence type="ECO:0000313" key="3">
    <source>
        <dbReference type="Proteomes" id="UP000053647"/>
    </source>
</evidence>
<accession>A0A0C9TC63</accession>
<reference evidence="3" key="2">
    <citation type="submission" date="2015-01" db="EMBL/GenBank/DDBJ databases">
        <title>Evolutionary Origins and Diversification of the Mycorrhizal Mutualists.</title>
        <authorList>
            <consortium name="DOE Joint Genome Institute"/>
            <consortium name="Mycorrhizal Genomics Consortium"/>
            <person name="Kohler A."/>
            <person name="Kuo A."/>
            <person name="Nagy L.G."/>
            <person name="Floudas D."/>
            <person name="Copeland A."/>
            <person name="Barry K.W."/>
            <person name="Cichocki N."/>
            <person name="Veneault-Fourrey C."/>
            <person name="LaButti K."/>
            <person name="Lindquist E.A."/>
            <person name="Lipzen A."/>
            <person name="Lundell T."/>
            <person name="Morin E."/>
            <person name="Murat C."/>
            <person name="Riley R."/>
            <person name="Ohm R."/>
            <person name="Sun H."/>
            <person name="Tunlid A."/>
            <person name="Henrissat B."/>
            <person name="Grigoriev I.V."/>
            <person name="Hibbett D.S."/>
            <person name="Martin F."/>
        </authorList>
    </citation>
    <scope>NUCLEOTIDE SEQUENCE [LARGE SCALE GENOMIC DNA]</scope>
    <source>
        <strain evidence="3">ATCC 200175</strain>
    </source>
</reference>
<proteinExistence type="predicted"/>
<sequence length="96" mass="10703">MSNFDIPLHTIARKSRSRAQYAPLGLHDNPNQQQGDGNATEGEGMNTGVLRSTAAVRTTTRNLANARTKGKGKQRERPTIETVVDFVHEEMKRLEE</sequence>
<name>A0A0C9TC63_PAXIN</name>
<evidence type="ECO:0000256" key="1">
    <source>
        <dbReference type="SAM" id="MobiDB-lite"/>
    </source>
</evidence>
<evidence type="ECO:0000313" key="2">
    <source>
        <dbReference type="EMBL" id="KIJ04856.1"/>
    </source>
</evidence>
<dbReference type="HOGENOM" id="CLU_2360322_0_0_1"/>
<keyword evidence="3" id="KW-1185">Reference proteome</keyword>
<dbReference type="Proteomes" id="UP000053647">
    <property type="component" value="Unassembled WGS sequence"/>
</dbReference>
<protein>
    <submittedName>
        <fullName evidence="2">Uncharacterized protein</fullName>
    </submittedName>
</protein>
<reference evidence="2 3" key="1">
    <citation type="submission" date="2014-06" db="EMBL/GenBank/DDBJ databases">
        <authorList>
            <consortium name="DOE Joint Genome Institute"/>
            <person name="Kuo A."/>
            <person name="Kohler A."/>
            <person name="Nagy L.G."/>
            <person name="Floudas D."/>
            <person name="Copeland A."/>
            <person name="Barry K.W."/>
            <person name="Cichocki N."/>
            <person name="Veneault-Fourrey C."/>
            <person name="LaButti K."/>
            <person name="Lindquist E.A."/>
            <person name="Lipzen A."/>
            <person name="Lundell T."/>
            <person name="Morin E."/>
            <person name="Murat C."/>
            <person name="Sun H."/>
            <person name="Tunlid A."/>
            <person name="Henrissat B."/>
            <person name="Grigoriev I.V."/>
            <person name="Hibbett D.S."/>
            <person name="Martin F."/>
            <person name="Nordberg H.P."/>
            <person name="Cantor M.N."/>
            <person name="Hua S.X."/>
        </authorList>
    </citation>
    <scope>NUCLEOTIDE SEQUENCE [LARGE SCALE GENOMIC DNA]</scope>
    <source>
        <strain evidence="2 3">ATCC 200175</strain>
    </source>
</reference>
<dbReference type="AlphaFoldDB" id="A0A0C9TC63"/>